<dbReference type="Pfam" id="PF05016">
    <property type="entry name" value="ParE_toxin"/>
    <property type="match status" value="1"/>
</dbReference>
<dbReference type="Proteomes" id="UP001197028">
    <property type="component" value="Unassembled WGS sequence"/>
</dbReference>
<comment type="similarity">
    <text evidence="1">Belongs to the RelE toxin family.</text>
</comment>
<dbReference type="PANTHER" id="PTHR33755">
    <property type="entry name" value="TOXIN PARE1-RELATED"/>
    <property type="match status" value="1"/>
</dbReference>
<gene>
    <name evidence="3" type="ORF">HJG40_02275</name>
</gene>
<dbReference type="PANTHER" id="PTHR33755:SF8">
    <property type="entry name" value="TOXIN PARE2"/>
    <property type="match status" value="1"/>
</dbReference>
<sequence length="109" mass="12486">MTAKPVAPRELANRDIDDAIAYYLSEGAEQAALGFIDALEQAYANISRHPATGSPRYAHELNLSGLRFWPLAHYPHLVFYVERPEHIDVWRVLHGQRDISAWMQEPDIF</sequence>
<reference evidence="3 4" key="1">
    <citation type="journal article" date="2021" name="ISME J.">
        <title>Genomic evolution of the class Acidithiobacillia: deep-branching Proteobacteria living in extreme acidic conditions.</title>
        <authorList>
            <person name="Moya-Beltran A."/>
            <person name="Beard S."/>
            <person name="Rojas-Villalobos C."/>
            <person name="Issotta F."/>
            <person name="Gallardo Y."/>
            <person name="Ulloa R."/>
            <person name="Giaveno A."/>
            <person name="Degli Esposti M."/>
            <person name="Johnson D.B."/>
            <person name="Quatrini R."/>
        </authorList>
    </citation>
    <scope>NUCLEOTIDE SEQUENCE [LARGE SCALE GENOMIC DNA]</scope>
    <source>
        <strain evidence="3 4">ATCC 19703</strain>
    </source>
</reference>
<dbReference type="InterPro" id="IPR035093">
    <property type="entry name" value="RelE/ParE_toxin_dom_sf"/>
</dbReference>
<organism evidence="3 4">
    <name type="scientific">Acidithiobacillus concretivorus</name>
    <dbReference type="NCBI Taxonomy" id="3063952"/>
    <lineage>
        <taxon>Bacteria</taxon>
        <taxon>Pseudomonadati</taxon>
        <taxon>Pseudomonadota</taxon>
        <taxon>Acidithiobacillia</taxon>
        <taxon>Acidithiobacillales</taxon>
        <taxon>Acidithiobacillaceae</taxon>
        <taxon>Acidithiobacillus</taxon>
    </lineage>
</organism>
<dbReference type="InterPro" id="IPR051803">
    <property type="entry name" value="TA_system_RelE-like_toxin"/>
</dbReference>
<comment type="caution">
    <text evidence="3">The sequence shown here is derived from an EMBL/GenBank/DDBJ whole genome shotgun (WGS) entry which is preliminary data.</text>
</comment>
<dbReference type="RefSeq" id="WP_215862698.1">
    <property type="nucleotide sequence ID" value="NZ_JABELD010000016.1"/>
</dbReference>
<dbReference type="Gene3D" id="3.30.2310.20">
    <property type="entry name" value="RelE-like"/>
    <property type="match status" value="1"/>
</dbReference>
<evidence type="ECO:0000256" key="1">
    <source>
        <dbReference type="ARBA" id="ARBA00006226"/>
    </source>
</evidence>
<evidence type="ECO:0000256" key="2">
    <source>
        <dbReference type="ARBA" id="ARBA00022649"/>
    </source>
</evidence>
<evidence type="ECO:0000313" key="3">
    <source>
        <dbReference type="EMBL" id="MBU2737652.1"/>
    </source>
</evidence>
<protein>
    <submittedName>
        <fullName evidence="3">Type II toxin-antitoxin system RelE/ParE family toxin</fullName>
    </submittedName>
</protein>
<dbReference type="InterPro" id="IPR007712">
    <property type="entry name" value="RelE/ParE_toxin"/>
</dbReference>
<keyword evidence="4" id="KW-1185">Reference proteome</keyword>
<keyword evidence="2" id="KW-1277">Toxin-antitoxin system</keyword>
<name>A0ABS5ZM66_9PROT</name>
<proteinExistence type="inferred from homology"/>
<evidence type="ECO:0000313" key="4">
    <source>
        <dbReference type="Proteomes" id="UP001197028"/>
    </source>
</evidence>
<accession>A0ABS5ZM66</accession>
<dbReference type="EMBL" id="JABELD010000016">
    <property type="protein sequence ID" value="MBU2737652.1"/>
    <property type="molecule type" value="Genomic_DNA"/>
</dbReference>